<evidence type="ECO:0000313" key="1">
    <source>
        <dbReference type="EMBL" id="GFP33287.1"/>
    </source>
</evidence>
<feature type="non-terminal residue" evidence="1">
    <location>
        <position position="150"/>
    </location>
</feature>
<dbReference type="AlphaFoldDB" id="A0A6V8PM02"/>
<sequence>MTKKKRHHYIPRFYLDGFVDPHNEPYIWVYQKGNPNIIKSTAENIAVEKHYYSFTTPEGSKDSATFENVLAEIEGQAAPIFQKIKNHESLDEQERSLFAIFLAFIMTRVPNYRENVERATAELIKKLSMRWASHSAHLIAVFSLISTALT</sequence>
<proteinExistence type="predicted"/>
<dbReference type="Proteomes" id="UP000568877">
    <property type="component" value="Unassembled WGS sequence"/>
</dbReference>
<reference evidence="1 2" key="1">
    <citation type="journal article" date="2020" name="Front. Microbiol.">
        <title>Single-cell genomics of novel Actinobacteria with the Wood-Ljungdahl pathway discovered in a serpentinizing system.</title>
        <authorList>
            <person name="Merino N."/>
            <person name="Kawai M."/>
            <person name="Boyd E.S."/>
            <person name="Colman D.R."/>
            <person name="McGlynn S.E."/>
            <person name="Nealson K.H."/>
            <person name="Kurokawa K."/>
            <person name="Hongoh Y."/>
        </authorList>
    </citation>
    <scope>NUCLEOTIDE SEQUENCE [LARGE SCALE GENOMIC DNA]</scope>
    <source>
        <strain evidence="1 2">S42</strain>
    </source>
</reference>
<gene>
    <name evidence="1" type="ORF">HKBW3S42_01621</name>
</gene>
<organism evidence="1 2">
    <name type="scientific">Candidatus Hakubella thermalkaliphila</name>
    <dbReference type="NCBI Taxonomy" id="2754717"/>
    <lineage>
        <taxon>Bacteria</taxon>
        <taxon>Bacillati</taxon>
        <taxon>Actinomycetota</taxon>
        <taxon>Actinomycetota incertae sedis</taxon>
        <taxon>Candidatus Hakubellales</taxon>
        <taxon>Candidatus Hakubellaceae</taxon>
        <taxon>Candidatus Hakubella</taxon>
    </lineage>
</organism>
<dbReference type="InterPro" id="IPR025332">
    <property type="entry name" value="DUF4238"/>
</dbReference>
<dbReference type="Pfam" id="PF14022">
    <property type="entry name" value="DUF4238"/>
    <property type="match status" value="1"/>
</dbReference>
<dbReference type="EMBL" id="BLSA01000378">
    <property type="protein sequence ID" value="GFP33287.1"/>
    <property type="molecule type" value="Genomic_DNA"/>
</dbReference>
<comment type="caution">
    <text evidence="1">The sequence shown here is derived from an EMBL/GenBank/DDBJ whole genome shotgun (WGS) entry which is preliminary data.</text>
</comment>
<accession>A0A6V8PM02</accession>
<evidence type="ECO:0000313" key="2">
    <source>
        <dbReference type="Proteomes" id="UP000568877"/>
    </source>
</evidence>
<evidence type="ECO:0008006" key="3">
    <source>
        <dbReference type="Google" id="ProtNLM"/>
    </source>
</evidence>
<protein>
    <recommendedName>
        <fullName evidence="3">DUF4238 domain-containing protein</fullName>
    </recommendedName>
</protein>
<name>A0A6V8PM02_9ACTN</name>